<dbReference type="AlphaFoldDB" id="A0A4P8IX49"/>
<dbReference type="GO" id="GO:0019139">
    <property type="term" value="F:cytokinin dehydrogenase activity"/>
    <property type="evidence" value="ECO:0007669"/>
    <property type="project" value="InterPro"/>
</dbReference>
<evidence type="ECO:0000259" key="6">
    <source>
        <dbReference type="PROSITE" id="PS51387"/>
    </source>
</evidence>
<keyword evidence="5" id="KW-0560">Oxidoreductase</keyword>
<evidence type="ECO:0000256" key="5">
    <source>
        <dbReference type="ARBA" id="ARBA00023002"/>
    </source>
</evidence>
<proteinExistence type="inferred from homology"/>
<reference evidence="7 8" key="1">
    <citation type="submission" date="2019-05" db="EMBL/GenBank/DDBJ databases">
        <title>Burkholderia sp. DHOD12, isolated from subtropical forest soil.</title>
        <authorList>
            <person name="Gao Z.-H."/>
            <person name="Qiu L.-H."/>
        </authorList>
    </citation>
    <scope>NUCLEOTIDE SEQUENCE [LARGE SCALE GENOMIC DNA]</scope>
    <source>
        <strain evidence="7 8">DHOD12</strain>
    </source>
</reference>
<dbReference type="InterPro" id="IPR016166">
    <property type="entry name" value="FAD-bd_PCMH"/>
</dbReference>
<organism evidence="7 8">
    <name type="scientific">Trinickia violacea</name>
    <dbReference type="NCBI Taxonomy" id="2571746"/>
    <lineage>
        <taxon>Bacteria</taxon>
        <taxon>Pseudomonadati</taxon>
        <taxon>Pseudomonadota</taxon>
        <taxon>Betaproteobacteria</taxon>
        <taxon>Burkholderiales</taxon>
        <taxon>Burkholderiaceae</taxon>
        <taxon>Trinickia</taxon>
    </lineage>
</organism>
<dbReference type="Gene3D" id="3.30.43.10">
    <property type="entry name" value="Uridine Diphospho-n-acetylenolpyruvylglucosamine Reductase, domain 2"/>
    <property type="match status" value="2"/>
</dbReference>
<dbReference type="Gene3D" id="3.30.465.10">
    <property type="match status" value="1"/>
</dbReference>
<dbReference type="SUPFAM" id="SSF56176">
    <property type="entry name" value="FAD-binding/transporter-associated domain-like"/>
    <property type="match status" value="1"/>
</dbReference>
<dbReference type="Gene3D" id="3.40.462.10">
    <property type="entry name" value="FAD-linked oxidases, C-terminal domain"/>
    <property type="match status" value="1"/>
</dbReference>
<dbReference type="PROSITE" id="PS51387">
    <property type="entry name" value="FAD_PCMH"/>
    <property type="match status" value="1"/>
</dbReference>
<keyword evidence="8" id="KW-1185">Reference proteome</keyword>
<dbReference type="KEGG" id="tvl:FAZ95_28630"/>
<evidence type="ECO:0000313" key="7">
    <source>
        <dbReference type="EMBL" id="QCP53061.1"/>
    </source>
</evidence>
<keyword evidence="4" id="KW-0274">FAD</keyword>
<protein>
    <submittedName>
        <fullName evidence="7">FAD-binding protein</fullName>
    </submittedName>
</protein>
<dbReference type="PANTHER" id="PTHR13878">
    <property type="entry name" value="GULONOLACTONE OXIDASE"/>
    <property type="match status" value="1"/>
</dbReference>
<dbReference type="InterPro" id="IPR015345">
    <property type="entry name" value="Cytokinin_DH_FAD/cytokin-bd"/>
</dbReference>
<dbReference type="Proteomes" id="UP000298656">
    <property type="component" value="Chromosome 2"/>
</dbReference>
<name>A0A4P8IX49_9BURK</name>
<comment type="cofactor">
    <cofactor evidence="1">
        <name>FAD</name>
        <dbReference type="ChEBI" id="CHEBI:57692"/>
    </cofactor>
</comment>
<dbReference type="InterPro" id="IPR006094">
    <property type="entry name" value="Oxid_FAD_bind_N"/>
</dbReference>
<dbReference type="InterPro" id="IPR006311">
    <property type="entry name" value="TAT_signal"/>
</dbReference>
<evidence type="ECO:0000256" key="4">
    <source>
        <dbReference type="ARBA" id="ARBA00022827"/>
    </source>
</evidence>
<dbReference type="OrthoDB" id="9775082at2"/>
<dbReference type="EMBL" id="CP040078">
    <property type="protein sequence ID" value="QCP53061.1"/>
    <property type="molecule type" value="Genomic_DNA"/>
</dbReference>
<evidence type="ECO:0000256" key="2">
    <source>
        <dbReference type="ARBA" id="ARBA00005466"/>
    </source>
</evidence>
<accession>A0A4P8IX49</accession>
<dbReference type="PROSITE" id="PS00862">
    <property type="entry name" value="OX2_COVAL_FAD"/>
    <property type="match status" value="1"/>
</dbReference>
<evidence type="ECO:0000256" key="1">
    <source>
        <dbReference type="ARBA" id="ARBA00001974"/>
    </source>
</evidence>
<dbReference type="SUPFAM" id="SSF55103">
    <property type="entry name" value="FAD-linked oxidases, C-terminal domain"/>
    <property type="match status" value="1"/>
</dbReference>
<dbReference type="InterPro" id="IPR036318">
    <property type="entry name" value="FAD-bd_PCMH-like_sf"/>
</dbReference>
<dbReference type="PROSITE" id="PS51318">
    <property type="entry name" value="TAT"/>
    <property type="match status" value="1"/>
</dbReference>
<dbReference type="Pfam" id="PF01565">
    <property type="entry name" value="FAD_binding_4"/>
    <property type="match status" value="1"/>
</dbReference>
<dbReference type="Pfam" id="PF09265">
    <property type="entry name" value="Cytokin-bind"/>
    <property type="match status" value="1"/>
</dbReference>
<dbReference type="InterPro" id="IPR016167">
    <property type="entry name" value="FAD-bd_PCMH_sub1"/>
</dbReference>
<evidence type="ECO:0000313" key="8">
    <source>
        <dbReference type="Proteomes" id="UP000298656"/>
    </source>
</evidence>
<dbReference type="PANTHER" id="PTHR13878:SF53">
    <property type="entry name" value="CYTOKININ DEHYDROGENASE 6"/>
    <property type="match status" value="1"/>
</dbReference>
<dbReference type="InterPro" id="IPR050432">
    <property type="entry name" value="FAD-linked_Oxidoreductases_BP"/>
</dbReference>
<dbReference type="GO" id="GO:0071949">
    <property type="term" value="F:FAD binding"/>
    <property type="evidence" value="ECO:0007669"/>
    <property type="project" value="InterPro"/>
</dbReference>
<evidence type="ECO:0000256" key="3">
    <source>
        <dbReference type="ARBA" id="ARBA00022630"/>
    </source>
</evidence>
<sequence>MATFVRRTFLKLTVAAGAATVVGFNPSTRSWITKALADTSPDFQHVPQLDGELLLDEPSRLKIATDYGNLFHRVPAAVLRPGSARDIVKMVRYANEQSIKVATKGQGHSRYGQTQAEGGIVIDSSSLNAVHAPKENSIDAEPGASWGSVADAALPRALSPRVMPDCLQLTVGGTLSCGGLGNTSQHFGAQVDNVTELDVVTGNGRLITCSPNRESELFNMVLAGLGQCAIIVRARIALMPAPSHVQVDNLIYGDVDAYISDQIQVLKDGRFDHQYGTALRKSDGTWSFTLQVGKFSAASDVADLAPLENGLHFDSKTPARMTYAQYLGRNMATYAALLARTGTLPTPAIAMWIPATATKEFSREILVLSPKQAGFNFFAFWPINTRRITRPLFKMPSEEHAFSIWLFRSTPGGDDATLSAMLASNRELLSKMTAVGGKRYGPYSMVISPDEWATHFGPDVWSRLSAAKRKFDPNYVLSPEPAMFKSANKEASTFQQLSNVIGSTAGNRVSTSFR</sequence>
<gene>
    <name evidence="7" type="ORF">FAZ95_28630</name>
</gene>
<keyword evidence="3" id="KW-0285">Flavoprotein</keyword>
<feature type="domain" description="FAD-binding PCMH-type" evidence="6">
    <location>
        <begin position="71"/>
        <end position="241"/>
    </location>
</feature>
<dbReference type="GO" id="GO:0009690">
    <property type="term" value="P:cytokinin metabolic process"/>
    <property type="evidence" value="ECO:0007669"/>
    <property type="project" value="InterPro"/>
</dbReference>
<dbReference type="InterPro" id="IPR016164">
    <property type="entry name" value="FAD-linked_Oxase-like_C"/>
</dbReference>
<dbReference type="InterPro" id="IPR016169">
    <property type="entry name" value="FAD-bd_PCMH_sub2"/>
</dbReference>
<dbReference type="InterPro" id="IPR016170">
    <property type="entry name" value="Cytok_DH_C_sf"/>
</dbReference>
<dbReference type="InterPro" id="IPR006093">
    <property type="entry name" value="Oxy_OxRdtase_FAD_BS"/>
</dbReference>
<comment type="similarity">
    <text evidence="2">Belongs to the oxygen-dependent FAD-linked oxidoreductase family.</text>
</comment>